<evidence type="ECO:0000313" key="13">
    <source>
        <dbReference type="Proteomes" id="UP000440367"/>
    </source>
</evidence>
<evidence type="ECO:0000313" key="10">
    <source>
        <dbReference type="Proteomes" id="UP000429523"/>
    </source>
</evidence>
<dbReference type="Proteomes" id="UP000441208">
    <property type="component" value="Unassembled WGS sequence"/>
</dbReference>
<organism evidence="1 10">
    <name type="scientific">Phytophthora fragariae</name>
    <dbReference type="NCBI Taxonomy" id="53985"/>
    <lineage>
        <taxon>Eukaryota</taxon>
        <taxon>Sar</taxon>
        <taxon>Stramenopiles</taxon>
        <taxon>Oomycota</taxon>
        <taxon>Peronosporomycetes</taxon>
        <taxon>Peronosporales</taxon>
        <taxon>Peronosporaceae</taxon>
        <taxon>Phytophthora</taxon>
    </lineage>
</organism>
<dbReference type="EMBL" id="QXGD01005711">
    <property type="protein sequence ID" value="KAE9165227.1"/>
    <property type="molecule type" value="Genomic_DNA"/>
</dbReference>
<dbReference type="EMBL" id="QXGC01006406">
    <property type="protein sequence ID" value="KAE9162520.1"/>
    <property type="molecule type" value="Genomic_DNA"/>
</dbReference>
<dbReference type="Proteomes" id="UP000429523">
    <property type="component" value="Unassembled WGS sequence"/>
</dbReference>
<evidence type="ECO:0000313" key="16">
    <source>
        <dbReference type="Proteomes" id="UP000460718"/>
    </source>
</evidence>
<evidence type="ECO:0000313" key="8">
    <source>
        <dbReference type="EMBL" id="KAE9165227.1"/>
    </source>
</evidence>
<dbReference type="OrthoDB" id="10297840at2759"/>
<proteinExistence type="predicted"/>
<dbReference type="EMBL" id="QXFZ01004027">
    <property type="protein sequence ID" value="KAE9066050.1"/>
    <property type="molecule type" value="Genomic_DNA"/>
</dbReference>
<dbReference type="Proteomes" id="UP000437068">
    <property type="component" value="Unassembled WGS sequence"/>
</dbReference>
<keyword evidence="11" id="KW-1185">Reference proteome</keyword>
<evidence type="ECO:0000313" key="15">
    <source>
        <dbReference type="Proteomes" id="UP000441208"/>
    </source>
</evidence>
<comment type="caution">
    <text evidence="1">The sequence shown here is derived from an EMBL/GenBank/DDBJ whole genome shotgun (WGS) entry which is preliminary data.</text>
</comment>
<dbReference type="Proteomes" id="UP000488956">
    <property type="component" value="Unassembled WGS sequence"/>
</dbReference>
<evidence type="ECO:0000313" key="3">
    <source>
        <dbReference type="EMBL" id="KAE9058746.1"/>
    </source>
</evidence>
<evidence type="ECO:0000313" key="6">
    <source>
        <dbReference type="EMBL" id="KAE9161777.1"/>
    </source>
</evidence>
<reference evidence="10 11" key="1">
    <citation type="submission" date="2018-08" db="EMBL/GenBank/DDBJ databases">
        <title>Genomic investigation of the strawberry pathogen Phytophthora fragariae indicates pathogenicity is determined by transcriptional variation in three key races.</title>
        <authorList>
            <person name="Adams T.M."/>
            <person name="Armitage A.D."/>
            <person name="Sobczyk M.K."/>
            <person name="Bates H.J."/>
            <person name="Dunwell J.M."/>
            <person name="Nellist C.F."/>
            <person name="Harrison R.J."/>
        </authorList>
    </citation>
    <scope>NUCLEOTIDE SEQUENCE [LARGE SCALE GENOMIC DNA]</scope>
    <source>
        <strain evidence="9 12">A4</strain>
        <strain evidence="8 13">BC-1</strain>
        <strain evidence="7 17">BC-23</strain>
        <strain evidence="6 11">NOV-27</strain>
        <strain evidence="5 14">NOV-5</strain>
        <strain evidence="4 15">NOV-71</strain>
        <strain evidence="1 10">NOV-9</strain>
        <strain evidence="3 18">ONT-3</strain>
        <strain evidence="2 16">SCRP245</strain>
    </source>
</reference>
<dbReference type="Proteomes" id="UP000440732">
    <property type="component" value="Unassembled WGS sequence"/>
</dbReference>
<accession>A0A6A3DJU9</accession>
<evidence type="ECO:0000313" key="9">
    <source>
        <dbReference type="EMBL" id="KAE9274101.1"/>
    </source>
</evidence>
<dbReference type="Proteomes" id="UP000440367">
    <property type="component" value="Unassembled WGS sequence"/>
</dbReference>
<dbReference type="Proteomes" id="UP000433483">
    <property type="component" value="Unassembled WGS sequence"/>
</dbReference>
<dbReference type="Proteomes" id="UP000460718">
    <property type="component" value="Unassembled WGS sequence"/>
</dbReference>
<dbReference type="EMBL" id="QXGB01005989">
    <property type="protein sequence ID" value="KAE9161777.1"/>
    <property type="molecule type" value="Genomic_DNA"/>
</dbReference>
<dbReference type="Proteomes" id="UP000476176">
    <property type="component" value="Unassembled WGS sequence"/>
</dbReference>
<dbReference type="EMBL" id="QXGE01003632">
    <property type="protein sequence ID" value="KAE9274101.1"/>
    <property type="molecule type" value="Genomic_DNA"/>
</dbReference>
<evidence type="ECO:0000313" key="14">
    <source>
        <dbReference type="Proteomes" id="UP000440732"/>
    </source>
</evidence>
<dbReference type="EMBL" id="QXFW01006404">
    <property type="protein sequence ID" value="KAE8959322.1"/>
    <property type="molecule type" value="Genomic_DNA"/>
</dbReference>
<evidence type="ECO:0000313" key="5">
    <source>
        <dbReference type="EMBL" id="KAE9122032.1"/>
    </source>
</evidence>
<evidence type="ECO:0000313" key="11">
    <source>
        <dbReference type="Proteomes" id="UP000433483"/>
    </source>
</evidence>
<gene>
    <name evidence="9" type="ORF">PF001_g27208</name>
    <name evidence="8" type="ORF">PF002_g31406</name>
    <name evidence="7" type="ORF">PF004_g30464</name>
    <name evidence="6" type="ORF">PF005_g31106</name>
    <name evidence="5" type="ORF">PF006_g17751</name>
    <name evidence="4" type="ORF">PF007_g28626</name>
    <name evidence="1" type="ORF">PF009_g30997</name>
    <name evidence="3" type="ORF">PF010_g30885</name>
    <name evidence="2" type="ORF">PF011_g30470</name>
</gene>
<dbReference type="EMBL" id="QXGA01001332">
    <property type="protein sequence ID" value="KAE9122032.1"/>
    <property type="molecule type" value="Genomic_DNA"/>
</dbReference>
<evidence type="ECO:0000313" key="7">
    <source>
        <dbReference type="EMBL" id="KAE9162520.1"/>
    </source>
</evidence>
<name>A0A6A3DJU9_9STRA</name>
<evidence type="ECO:0000313" key="18">
    <source>
        <dbReference type="Proteomes" id="UP000488956"/>
    </source>
</evidence>
<protein>
    <submittedName>
        <fullName evidence="1">Uncharacterized protein</fullName>
    </submittedName>
</protein>
<evidence type="ECO:0000313" key="4">
    <source>
        <dbReference type="EMBL" id="KAE9066050.1"/>
    </source>
</evidence>
<evidence type="ECO:0000313" key="12">
    <source>
        <dbReference type="Proteomes" id="UP000437068"/>
    </source>
</evidence>
<evidence type="ECO:0000313" key="1">
    <source>
        <dbReference type="EMBL" id="KAE8918690.1"/>
    </source>
</evidence>
<sequence>MVVIGAVSSLGAQFSMRAALALQPLVNPADWKVGDPGGDPAGDWGGDPVELGCGKRFSGGRIVSGPGLASGPTQWPVATIYEFLAKKSPSAQPATCSWR</sequence>
<dbReference type="AlphaFoldDB" id="A0A6A3DJU9"/>
<evidence type="ECO:0000313" key="17">
    <source>
        <dbReference type="Proteomes" id="UP000476176"/>
    </source>
</evidence>
<evidence type="ECO:0000313" key="2">
    <source>
        <dbReference type="EMBL" id="KAE8959322.1"/>
    </source>
</evidence>
<dbReference type="EMBL" id="QXFX01006326">
    <property type="protein sequence ID" value="KAE9058746.1"/>
    <property type="molecule type" value="Genomic_DNA"/>
</dbReference>
<dbReference type="EMBL" id="QXGF01005414">
    <property type="protein sequence ID" value="KAE8918690.1"/>
    <property type="molecule type" value="Genomic_DNA"/>
</dbReference>